<feature type="region of interest" description="Disordered" evidence="1">
    <location>
        <begin position="1"/>
        <end position="109"/>
    </location>
</feature>
<gene>
    <name evidence="2" type="ORF">GLOINDRAFT_1237</name>
</gene>
<reference evidence="2" key="1">
    <citation type="submission" date="2013-07" db="EMBL/GenBank/DDBJ databases">
        <title>The genome of an arbuscular mycorrhizal fungus provides insights into the evolution of the oldest plant symbiosis.</title>
        <authorList>
            <consortium name="DOE Joint Genome Institute"/>
            <person name="Tisserant E."/>
            <person name="Malbreil M."/>
            <person name="Kuo A."/>
            <person name="Kohler A."/>
            <person name="Symeonidi A."/>
            <person name="Balestrini R."/>
            <person name="Charron P."/>
            <person name="Duensing N."/>
            <person name="Frei-dit-Frey N."/>
            <person name="Gianinazzi-Pearson V."/>
            <person name="Gilbert B."/>
            <person name="Handa Y."/>
            <person name="Hijri M."/>
            <person name="Kaul R."/>
            <person name="Kawaguchi M."/>
            <person name="Krajinski F."/>
            <person name="Lammers P."/>
            <person name="Lapierre D."/>
            <person name="Masclaux F.G."/>
            <person name="Murat C."/>
            <person name="Morin E."/>
            <person name="Ndikumana S."/>
            <person name="Pagni M."/>
            <person name="Petitpierre D."/>
            <person name="Requena N."/>
            <person name="Rosikiewicz P."/>
            <person name="Riley R."/>
            <person name="Saito K."/>
            <person name="San Clemente H."/>
            <person name="Shapiro H."/>
            <person name="van Tuinen D."/>
            <person name="Becard G."/>
            <person name="Bonfante P."/>
            <person name="Paszkowski U."/>
            <person name="Shachar-Hill Y."/>
            <person name="Young J.P."/>
            <person name="Sanders I.R."/>
            <person name="Henrissat B."/>
            <person name="Rensing S.A."/>
            <person name="Grigoriev I.V."/>
            <person name="Corradi N."/>
            <person name="Roux C."/>
            <person name="Martin F."/>
        </authorList>
    </citation>
    <scope>NUCLEOTIDE SEQUENCE</scope>
    <source>
        <strain evidence="2">DAOM 197198</strain>
    </source>
</reference>
<feature type="compositionally biased region" description="Basic and acidic residues" evidence="1">
    <location>
        <begin position="37"/>
        <end position="47"/>
    </location>
</feature>
<sequence length="109" mass="12274">VTTKTISDYGGYRKSSYQEKVSKSSPEISHVYTPPEENPKELLRRNDSSMSFSTSSPFDDGSSSTDPFPQNRADETKTNTTSKKKAKKSKAKRKHQTNSKNSEPRKILL</sequence>
<accession>U9STT1</accession>
<protein>
    <submittedName>
        <fullName evidence="2">Uncharacterized protein</fullName>
    </submittedName>
</protein>
<dbReference type="AlphaFoldDB" id="U9STT1"/>
<organism evidence="2">
    <name type="scientific">Rhizophagus irregularis (strain DAOM 181602 / DAOM 197198 / MUCL 43194)</name>
    <name type="common">Arbuscular mycorrhizal fungus</name>
    <name type="synonym">Glomus intraradices</name>
    <dbReference type="NCBI Taxonomy" id="747089"/>
    <lineage>
        <taxon>Eukaryota</taxon>
        <taxon>Fungi</taxon>
        <taxon>Fungi incertae sedis</taxon>
        <taxon>Mucoromycota</taxon>
        <taxon>Glomeromycotina</taxon>
        <taxon>Glomeromycetes</taxon>
        <taxon>Glomerales</taxon>
        <taxon>Glomeraceae</taxon>
        <taxon>Rhizophagus</taxon>
    </lineage>
</organism>
<feature type="compositionally biased region" description="Low complexity" evidence="1">
    <location>
        <begin position="48"/>
        <end position="69"/>
    </location>
</feature>
<name>U9STT1_RHIID</name>
<dbReference type="HOGENOM" id="CLU_2190321_0_0_1"/>
<evidence type="ECO:0000313" key="2">
    <source>
        <dbReference type="EMBL" id="ERZ97467.1"/>
    </source>
</evidence>
<proteinExistence type="predicted"/>
<feature type="compositionally biased region" description="Basic residues" evidence="1">
    <location>
        <begin position="82"/>
        <end position="97"/>
    </location>
</feature>
<evidence type="ECO:0000256" key="1">
    <source>
        <dbReference type="SAM" id="MobiDB-lite"/>
    </source>
</evidence>
<feature type="non-terminal residue" evidence="2">
    <location>
        <position position="1"/>
    </location>
</feature>
<dbReference type="EMBL" id="KI299597">
    <property type="protein sequence ID" value="ERZ97467.1"/>
    <property type="molecule type" value="Genomic_DNA"/>
</dbReference>